<dbReference type="GO" id="GO:0005886">
    <property type="term" value="C:plasma membrane"/>
    <property type="evidence" value="ECO:0007669"/>
    <property type="project" value="UniProtKB-SubCell"/>
</dbReference>
<keyword evidence="7" id="KW-0811">Translocation</keyword>
<keyword evidence="8 9" id="KW-0472">Membrane</keyword>
<dbReference type="Proteomes" id="UP000676169">
    <property type="component" value="Chromosome"/>
</dbReference>
<evidence type="ECO:0000256" key="3">
    <source>
        <dbReference type="ARBA" id="ARBA00022475"/>
    </source>
</evidence>
<evidence type="ECO:0000256" key="4">
    <source>
        <dbReference type="ARBA" id="ARBA00022692"/>
    </source>
</evidence>
<dbReference type="PANTHER" id="PTHR42982:SF1">
    <property type="entry name" value="SEC-INDEPENDENT PROTEIN TRANSLOCASE PROTEIN TATA"/>
    <property type="match status" value="1"/>
</dbReference>
<keyword evidence="11" id="KW-1185">Reference proteome</keyword>
<evidence type="ECO:0000256" key="2">
    <source>
        <dbReference type="ARBA" id="ARBA00022448"/>
    </source>
</evidence>
<name>A0A975IZ53_9BACT</name>
<accession>A0A975IZ53</accession>
<evidence type="ECO:0000256" key="7">
    <source>
        <dbReference type="ARBA" id="ARBA00023010"/>
    </source>
</evidence>
<proteinExistence type="predicted"/>
<dbReference type="PANTHER" id="PTHR42982">
    <property type="entry name" value="SEC-INDEPENDENT PROTEIN TRANSLOCASE PROTEIN TATA"/>
    <property type="match status" value="1"/>
</dbReference>
<evidence type="ECO:0000256" key="5">
    <source>
        <dbReference type="ARBA" id="ARBA00022927"/>
    </source>
</evidence>
<reference evidence="10" key="1">
    <citation type="submission" date="2021-04" db="EMBL/GenBank/DDBJ databases">
        <title>Luteolibacter sp. 32A isolated from the skin of an Anderson's salamander (Ambystoma andersonii).</title>
        <authorList>
            <person name="Spergser J."/>
            <person name="Busse H.-J."/>
        </authorList>
    </citation>
    <scope>NUCLEOTIDE SEQUENCE</scope>
    <source>
        <strain evidence="10">32A</strain>
    </source>
</reference>
<gene>
    <name evidence="10" type="primary">tatA</name>
    <name evidence="10" type="ORF">KBB96_10675</name>
</gene>
<dbReference type="AlphaFoldDB" id="A0A975IZ53"/>
<evidence type="ECO:0000256" key="8">
    <source>
        <dbReference type="ARBA" id="ARBA00023136"/>
    </source>
</evidence>
<dbReference type="InterPro" id="IPR003369">
    <property type="entry name" value="TatA/B/E"/>
</dbReference>
<evidence type="ECO:0000256" key="6">
    <source>
        <dbReference type="ARBA" id="ARBA00022989"/>
    </source>
</evidence>
<keyword evidence="2" id="KW-0813">Transport</keyword>
<sequence length="63" mass="6724">MNLPLAILSPVEIGLILVVLLLLFGAKKLPELARGVGKSLGEFHKGKAESEVEKPKSDSDKQA</sequence>
<evidence type="ECO:0000313" key="11">
    <source>
        <dbReference type="Proteomes" id="UP000676169"/>
    </source>
</evidence>
<keyword evidence="3" id="KW-1003">Cell membrane</keyword>
<protein>
    <submittedName>
        <fullName evidence="10">Twin-arginine translocase TatA/TatE family subunit</fullName>
    </submittedName>
</protein>
<evidence type="ECO:0000256" key="1">
    <source>
        <dbReference type="ARBA" id="ARBA00004162"/>
    </source>
</evidence>
<dbReference type="KEGG" id="lamb:KBB96_10675"/>
<feature type="transmembrane region" description="Helical" evidence="9">
    <location>
        <begin position="6"/>
        <end position="24"/>
    </location>
</feature>
<keyword evidence="6 9" id="KW-1133">Transmembrane helix</keyword>
<dbReference type="InterPro" id="IPR006312">
    <property type="entry name" value="TatA/E"/>
</dbReference>
<dbReference type="Pfam" id="PF02416">
    <property type="entry name" value="TatA_B_E"/>
    <property type="match status" value="1"/>
</dbReference>
<dbReference type="NCBIfam" id="TIGR01411">
    <property type="entry name" value="tatAE"/>
    <property type="match status" value="1"/>
</dbReference>
<dbReference type="Gene3D" id="1.20.5.3310">
    <property type="match status" value="1"/>
</dbReference>
<keyword evidence="4 9" id="KW-0812">Transmembrane</keyword>
<comment type="subcellular location">
    <subcellularLocation>
        <location evidence="1">Cell membrane</location>
        <topology evidence="1">Single-pass membrane protein</topology>
    </subcellularLocation>
</comment>
<evidence type="ECO:0000313" key="10">
    <source>
        <dbReference type="EMBL" id="QUE49335.1"/>
    </source>
</evidence>
<organism evidence="10 11">
    <name type="scientific">Luteolibacter ambystomatis</name>
    <dbReference type="NCBI Taxonomy" id="2824561"/>
    <lineage>
        <taxon>Bacteria</taxon>
        <taxon>Pseudomonadati</taxon>
        <taxon>Verrucomicrobiota</taxon>
        <taxon>Verrucomicrobiia</taxon>
        <taxon>Verrucomicrobiales</taxon>
        <taxon>Verrucomicrobiaceae</taxon>
        <taxon>Luteolibacter</taxon>
    </lineage>
</organism>
<dbReference type="RefSeq" id="WP_211629396.1">
    <property type="nucleotide sequence ID" value="NZ_CP073100.1"/>
</dbReference>
<evidence type="ECO:0000256" key="9">
    <source>
        <dbReference type="SAM" id="Phobius"/>
    </source>
</evidence>
<keyword evidence="5" id="KW-0653">Protein transport</keyword>
<dbReference type="EMBL" id="CP073100">
    <property type="protein sequence ID" value="QUE49335.1"/>
    <property type="molecule type" value="Genomic_DNA"/>
</dbReference>
<dbReference type="GO" id="GO:0043953">
    <property type="term" value="P:protein transport by the Tat complex"/>
    <property type="evidence" value="ECO:0007669"/>
    <property type="project" value="InterPro"/>
</dbReference>